<dbReference type="EMBL" id="JAIRBC010000008">
    <property type="protein sequence ID" value="MCG2460424.1"/>
    <property type="molecule type" value="Genomic_DNA"/>
</dbReference>
<evidence type="ECO:0000259" key="1">
    <source>
        <dbReference type="Pfam" id="PF04734"/>
    </source>
</evidence>
<feature type="domain" description="Neutral/alkaline non-lysosomal ceramidase N-terminal" evidence="1">
    <location>
        <begin position="87"/>
        <end position="284"/>
    </location>
</feature>
<protein>
    <submittedName>
        <fullName evidence="2">Neutral/alkaline non-lysosomal ceramidase N-terminal domain-containing protein</fullName>
    </submittedName>
</protein>
<dbReference type="InterPro" id="IPR031329">
    <property type="entry name" value="NEUT/ALK_ceramidase_N"/>
</dbReference>
<dbReference type="AlphaFoldDB" id="A0AAE3JP52"/>
<evidence type="ECO:0000313" key="3">
    <source>
        <dbReference type="Proteomes" id="UP001200642"/>
    </source>
</evidence>
<reference evidence="2" key="1">
    <citation type="submission" date="2023-02" db="EMBL/GenBank/DDBJ databases">
        <title>Genome of Flavobacteriaceae gen. nov. sp. strain F89.</title>
        <authorList>
            <person name="Wang Y."/>
        </authorList>
    </citation>
    <scope>NUCLEOTIDE SEQUENCE</scope>
    <source>
        <strain evidence="2">F89</strain>
    </source>
</reference>
<comment type="caution">
    <text evidence="2">The sequence shown here is derived from an EMBL/GenBank/DDBJ whole genome shotgun (WGS) entry which is preliminary data.</text>
</comment>
<dbReference type="Pfam" id="PF04734">
    <property type="entry name" value="Ceramidase_alk"/>
    <property type="match status" value="1"/>
</dbReference>
<sequence>MQTKKWQRRSIKVLISLAILFLLLRIFAVSSIDTTPYFKTAYYGETIEKMNAEANSMAETNGVLHAGFSKVNITPKIVDRSANPGKGEFTAIKMAGFGNGQIAKGVHDSLYAKAIALQVGEKVLILISADLVFMPESVVAKVKENVKDRVSREQLIFGATHTHSSVGNCIPGVVGKSFGGEYQPEVVQWLSDKFTQVITEALADKRPAKFASDFISVPNLVRNRIIGETGRLNDKLNLFSVVQDRGKKAVIGIFSAHATTIGTWNDKFSGDYPGYFQRSLETNAVDLALFFAGTVGSQSNMGKGEKFDKAKYIGETLADSAEILLKKMKYDSIVSLTPMATELEIPKLQAFYITDRLRLSPMAGGLLIPKPESPYLQGFKLNNFVWIAMPYELSGEYGIDLKNALELQGYDSALTCFNGQYLGYIVPQKYYYYDTYEARLMGWYGPSMGDYLMELNFRMANALTGVRL</sequence>
<proteinExistence type="predicted"/>
<accession>A0AAE3JP52</accession>
<organism evidence="2 3">
    <name type="scientific">Cerina litoralis</name>
    <dbReference type="NCBI Taxonomy" id="2874477"/>
    <lineage>
        <taxon>Bacteria</taxon>
        <taxon>Pseudomonadati</taxon>
        <taxon>Bacteroidota</taxon>
        <taxon>Flavobacteriia</taxon>
        <taxon>Flavobacteriales</taxon>
        <taxon>Flavobacteriaceae</taxon>
        <taxon>Cerina</taxon>
    </lineage>
</organism>
<gene>
    <name evidence="2" type="ORF">K8352_06670</name>
</gene>
<dbReference type="RefSeq" id="WP_317901569.1">
    <property type="nucleotide sequence ID" value="NZ_JAIRBC010000008.1"/>
</dbReference>
<evidence type="ECO:0000313" key="2">
    <source>
        <dbReference type="EMBL" id="MCG2460424.1"/>
    </source>
</evidence>
<keyword evidence="3" id="KW-1185">Reference proteome</keyword>
<name>A0AAE3JP52_9FLAO</name>
<dbReference type="Proteomes" id="UP001200642">
    <property type="component" value="Unassembled WGS sequence"/>
</dbReference>